<dbReference type="EMBL" id="JARQWQ010000016">
    <property type="protein sequence ID" value="KAK2566703.1"/>
    <property type="molecule type" value="Genomic_DNA"/>
</dbReference>
<dbReference type="InterPro" id="IPR000859">
    <property type="entry name" value="CUB_dom"/>
</dbReference>
<dbReference type="Gene3D" id="2.60.120.290">
    <property type="entry name" value="Spermadhesin, CUB domain"/>
    <property type="match status" value="1"/>
</dbReference>
<comment type="caution">
    <text evidence="8">The sequence shown here is derived from an EMBL/GenBank/DDBJ whole genome shotgun (WGS) entry which is preliminary data.</text>
</comment>
<dbReference type="SMART" id="SM00042">
    <property type="entry name" value="CUB"/>
    <property type="match status" value="1"/>
</dbReference>
<dbReference type="PROSITE" id="PS51034">
    <property type="entry name" value="ZP_2"/>
    <property type="match status" value="1"/>
</dbReference>
<dbReference type="PROSITE" id="PS01180">
    <property type="entry name" value="CUB"/>
    <property type="match status" value="1"/>
</dbReference>
<feature type="domain" description="CUB" evidence="6">
    <location>
        <begin position="83"/>
        <end position="205"/>
    </location>
</feature>
<sequence length="526" mass="59018">MISPLDLPNCDKNLKSAWYRFRGKAGLNMPQKCVNPNSCGTHSPGWFEGSLPPVPGEISSGKACFNWLGNCCHFFTSVRVKNCDGFFIYELSPTPLCDLQYCGDGVAGSLVSPRFSHSTSLQCTWRLVAPPGMILTLTLSNISLSSNNYIVFLDGLQNSSKELARVTENASGVIRLHSGARYLLIKFVAKGNHNGTVFRLEYRSVYPVKSSMEVKCDENAMNVVLLLGSKLEYIPESVGLNDASCKPSFQNRTHIVVKCSLDACGTTSHESEDGQMIVYDNAIHLDVKSKGNIGSSLTRDHQAVFEFQCRFKKRKVLSALQFKASKRVIVTDMESFGNFTYEMKMFKSGRFREHYTEYPVGPIDVGSQIFLQVTVRSNVSELVVLPEECKATPSPYYDDDVHYTFIEDGCSKDNTLQYNYTLSAVQRFSLSAFKFKFDKSSEVFLHCKVKACLSSDEESRCSKGCPFGKRKKRTSLFETDRYLAIGPIILSPSKHEQLSKKTGTKYDYTKLIMCDYIKPCFLHLSH</sequence>
<accession>A0AAD9V9X2</accession>
<keyword evidence="2" id="KW-0732">Signal</keyword>
<dbReference type="InterPro" id="IPR048290">
    <property type="entry name" value="ZP_chr"/>
</dbReference>
<keyword evidence="1" id="KW-0245">EGF-like domain</keyword>
<dbReference type="Gene3D" id="2.60.40.4100">
    <property type="entry name" value="Zona pellucida, ZP-C domain"/>
    <property type="match status" value="1"/>
</dbReference>
<evidence type="ECO:0000256" key="4">
    <source>
        <dbReference type="ARBA" id="ARBA00023180"/>
    </source>
</evidence>
<evidence type="ECO:0000313" key="8">
    <source>
        <dbReference type="EMBL" id="KAK2566703.1"/>
    </source>
</evidence>
<evidence type="ECO:0000259" key="6">
    <source>
        <dbReference type="PROSITE" id="PS01180"/>
    </source>
</evidence>
<dbReference type="SMART" id="SM00241">
    <property type="entry name" value="ZP"/>
    <property type="match status" value="1"/>
</dbReference>
<dbReference type="InterPro" id="IPR057774">
    <property type="entry name" value="D8C_UMOD/GP2/OIT3-like"/>
</dbReference>
<dbReference type="CDD" id="cd00041">
    <property type="entry name" value="CUB"/>
    <property type="match status" value="1"/>
</dbReference>
<reference evidence="8" key="1">
    <citation type="journal article" date="2023" name="G3 (Bethesda)">
        <title>Whole genome assembly and annotation of the endangered Caribbean coral Acropora cervicornis.</title>
        <authorList>
            <person name="Selwyn J.D."/>
            <person name="Vollmer S.V."/>
        </authorList>
    </citation>
    <scope>NUCLEOTIDE SEQUENCE</scope>
    <source>
        <strain evidence="8">K2</strain>
    </source>
</reference>
<dbReference type="InterPro" id="IPR001507">
    <property type="entry name" value="ZP_dom"/>
</dbReference>
<keyword evidence="9" id="KW-1185">Reference proteome</keyword>
<evidence type="ECO:0000256" key="1">
    <source>
        <dbReference type="ARBA" id="ARBA00022536"/>
    </source>
</evidence>
<gene>
    <name evidence="8" type="ORF">P5673_009375</name>
</gene>
<dbReference type="Pfam" id="PF23344">
    <property type="entry name" value="ZP-N"/>
    <property type="match status" value="1"/>
</dbReference>
<name>A0AAD9V9X2_ACRCE</name>
<organism evidence="8 9">
    <name type="scientific">Acropora cervicornis</name>
    <name type="common">Staghorn coral</name>
    <dbReference type="NCBI Taxonomy" id="6130"/>
    <lineage>
        <taxon>Eukaryota</taxon>
        <taxon>Metazoa</taxon>
        <taxon>Cnidaria</taxon>
        <taxon>Anthozoa</taxon>
        <taxon>Hexacorallia</taxon>
        <taxon>Scleractinia</taxon>
        <taxon>Astrocoeniina</taxon>
        <taxon>Acroporidae</taxon>
        <taxon>Acropora</taxon>
    </lineage>
</organism>
<dbReference type="SUPFAM" id="SSF49854">
    <property type="entry name" value="Spermadhesin, CUB domain"/>
    <property type="match status" value="1"/>
</dbReference>
<evidence type="ECO:0000313" key="9">
    <source>
        <dbReference type="Proteomes" id="UP001249851"/>
    </source>
</evidence>
<dbReference type="Pfam" id="PF00431">
    <property type="entry name" value="CUB"/>
    <property type="match status" value="1"/>
</dbReference>
<dbReference type="Gene3D" id="2.60.40.3210">
    <property type="entry name" value="Zona pellucida, ZP-N domain"/>
    <property type="match status" value="1"/>
</dbReference>
<reference evidence="8" key="2">
    <citation type="journal article" date="2023" name="Science">
        <title>Genomic signatures of disease resistance in endangered staghorn corals.</title>
        <authorList>
            <person name="Vollmer S.V."/>
            <person name="Selwyn J.D."/>
            <person name="Despard B.A."/>
            <person name="Roesel C.L."/>
        </authorList>
    </citation>
    <scope>NUCLEOTIDE SEQUENCE</scope>
    <source>
        <strain evidence="8">K2</strain>
    </source>
</reference>
<evidence type="ECO:0000256" key="2">
    <source>
        <dbReference type="ARBA" id="ARBA00022729"/>
    </source>
</evidence>
<evidence type="ECO:0000259" key="7">
    <source>
        <dbReference type="PROSITE" id="PS51034"/>
    </source>
</evidence>
<dbReference type="InterPro" id="IPR035914">
    <property type="entry name" value="Sperma_CUB_dom_sf"/>
</dbReference>
<dbReference type="InterPro" id="IPR055355">
    <property type="entry name" value="ZP-C"/>
</dbReference>
<dbReference type="Proteomes" id="UP001249851">
    <property type="component" value="Unassembled WGS sequence"/>
</dbReference>
<dbReference type="InterPro" id="IPR042235">
    <property type="entry name" value="ZP-C_dom"/>
</dbReference>
<dbReference type="AlphaFoldDB" id="A0AAD9V9X2"/>
<dbReference type="PRINTS" id="PR00023">
    <property type="entry name" value="ZPELLUCIDA"/>
</dbReference>
<feature type="domain" description="ZP" evidence="7">
    <location>
        <begin position="215"/>
        <end position="468"/>
    </location>
</feature>
<keyword evidence="4" id="KW-0325">Glycoprotein</keyword>
<evidence type="ECO:0000256" key="5">
    <source>
        <dbReference type="PROSITE-ProRule" id="PRU00059"/>
    </source>
</evidence>
<proteinExistence type="predicted"/>
<protein>
    <submittedName>
        <fullName evidence="8">ZP domain-containing protein</fullName>
    </submittedName>
</protein>
<keyword evidence="3" id="KW-1015">Disulfide bond</keyword>
<dbReference type="PANTHER" id="PTHR14002">
    <property type="entry name" value="ENDOGLIN/TGF-BETA RECEPTOR TYPE III"/>
    <property type="match status" value="1"/>
</dbReference>
<comment type="caution">
    <text evidence="5">Lacks conserved residue(s) required for the propagation of feature annotation.</text>
</comment>
<dbReference type="PANTHER" id="PTHR14002:SF43">
    <property type="entry name" value="DELTA-LIKE PROTEIN"/>
    <property type="match status" value="1"/>
</dbReference>
<evidence type="ECO:0000256" key="3">
    <source>
        <dbReference type="ARBA" id="ARBA00023157"/>
    </source>
</evidence>
<dbReference type="Pfam" id="PF23283">
    <property type="entry name" value="D8C_UMOD"/>
    <property type="match status" value="1"/>
</dbReference>
<dbReference type="Pfam" id="PF00100">
    <property type="entry name" value="Zona_pellucida"/>
    <property type="match status" value="1"/>
</dbReference>
<dbReference type="InterPro" id="IPR055356">
    <property type="entry name" value="ZP-N"/>
</dbReference>